<evidence type="ECO:0008006" key="5">
    <source>
        <dbReference type="Google" id="ProtNLM"/>
    </source>
</evidence>
<organism evidence="3 4">
    <name type="scientific">Fuscibacter oryzae</name>
    <dbReference type="NCBI Taxonomy" id="2803939"/>
    <lineage>
        <taxon>Bacteria</taxon>
        <taxon>Pseudomonadati</taxon>
        <taxon>Pseudomonadota</taxon>
        <taxon>Alphaproteobacteria</taxon>
        <taxon>Rhodobacterales</taxon>
        <taxon>Paracoccaceae</taxon>
        <taxon>Fuscibacter</taxon>
    </lineage>
</organism>
<evidence type="ECO:0000313" key="4">
    <source>
        <dbReference type="Proteomes" id="UP000619033"/>
    </source>
</evidence>
<evidence type="ECO:0000256" key="2">
    <source>
        <dbReference type="SAM" id="SignalP"/>
    </source>
</evidence>
<evidence type="ECO:0000256" key="1">
    <source>
        <dbReference type="SAM" id="MobiDB-lite"/>
    </source>
</evidence>
<dbReference type="RefSeq" id="WP_202661306.1">
    <property type="nucleotide sequence ID" value="NZ_JAESVP010000005.1"/>
</dbReference>
<feature type="region of interest" description="Disordered" evidence="1">
    <location>
        <begin position="145"/>
        <end position="168"/>
    </location>
</feature>
<proteinExistence type="predicted"/>
<evidence type="ECO:0000313" key="3">
    <source>
        <dbReference type="EMBL" id="MBL4928867.1"/>
    </source>
</evidence>
<feature type="chain" id="PRO_5035239701" description="Secreted protein" evidence="2">
    <location>
        <begin position="19"/>
        <end position="168"/>
    </location>
</feature>
<comment type="caution">
    <text evidence="3">The sequence shown here is derived from an EMBL/GenBank/DDBJ whole genome shotgun (WGS) entry which is preliminary data.</text>
</comment>
<feature type="compositionally biased region" description="Acidic residues" evidence="1">
    <location>
        <begin position="147"/>
        <end position="159"/>
    </location>
</feature>
<keyword evidence="2" id="KW-0732">Signal</keyword>
<accession>A0A8J7MSJ8</accession>
<protein>
    <recommendedName>
        <fullName evidence="5">Secreted protein</fullName>
    </recommendedName>
</protein>
<reference evidence="3" key="1">
    <citation type="submission" date="2021-01" db="EMBL/GenBank/DDBJ databases">
        <title>Genome seq and assembly of Tabrizicola sp. KVB23.</title>
        <authorList>
            <person name="Chhetri G."/>
        </authorList>
    </citation>
    <scope>NUCLEOTIDE SEQUENCE</scope>
    <source>
        <strain evidence="3">KVB23</strain>
    </source>
</reference>
<dbReference type="Proteomes" id="UP000619033">
    <property type="component" value="Unassembled WGS sequence"/>
</dbReference>
<dbReference type="EMBL" id="JAESVP010000005">
    <property type="protein sequence ID" value="MBL4928867.1"/>
    <property type="molecule type" value="Genomic_DNA"/>
</dbReference>
<dbReference type="AlphaFoldDB" id="A0A8J7MSJ8"/>
<keyword evidence="4" id="KW-1185">Reference proteome</keyword>
<gene>
    <name evidence="3" type="ORF">JI744_12190</name>
</gene>
<name>A0A8J7MSJ8_9RHOB</name>
<sequence>MKTLILLAALVLPATAQAGITAEDILTEAKADCASFDNGTVTMAADAVTAVDLTGDGQPESIVDWSKFACSTMASAWGGTGGSMVSVLIGETRSDYMALGWKVVDFGGPVLLLQVHGAECGGTGSDPCVDAEVWNGQVMMSVRTVGGDEDSQPVEGEGEDTAKDAAAP</sequence>
<feature type="signal peptide" evidence="2">
    <location>
        <begin position="1"/>
        <end position="18"/>
    </location>
</feature>